<evidence type="ECO:0000256" key="4">
    <source>
        <dbReference type="PROSITE-ProRule" id="PRU00473"/>
    </source>
</evidence>
<dbReference type="GO" id="GO:0009279">
    <property type="term" value="C:cell outer membrane"/>
    <property type="evidence" value="ECO:0007669"/>
    <property type="project" value="UniProtKB-SubCell"/>
</dbReference>
<gene>
    <name evidence="7" type="ORF">A7A08_03126</name>
</gene>
<dbReference type="PANTHER" id="PTHR30329:SF21">
    <property type="entry name" value="LIPOPROTEIN YIAD-RELATED"/>
    <property type="match status" value="1"/>
</dbReference>
<evidence type="ECO:0000313" key="8">
    <source>
        <dbReference type="Proteomes" id="UP000095087"/>
    </source>
</evidence>
<evidence type="ECO:0000256" key="1">
    <source>
        <dbReference type="ARBA" id="ARBA00004442"/>
    </source>
</evidence>
<keyword evidence="8" id="KW-1185">Reference proteome</keyword>
<proteinExistence type="predicted"/>
<comment type="caution">
    <text evidence="7">The sequence shown here is derived from an EMBL/GenBank/DDBJ whole genome shotgun (WGS) entry which is preliminary data.</text>
</comment>
<dbReference type="InterPro" id="IPR050330">
    <property type="entry name" value="Bact_OuterMem_StrucFunc"/>
</dbReference>
<feature type="region of interest" description="Disordered" evidence="5">
    <location>
        <begin position="140"/>
        <end position="168"/>
    </location>
</feature>
<evidence type="ECO:0000313" key="7">
    <source>
        <dbReference type="EMBL" id="ODA65982.1"/>
    </source>
</evidence>
<dbReference type="Proteomes" id="UP000095087">
    <property type="component" value="Unassembled WGS sequence"/>
</dbReference>
<dbReference type="PANTHER" id="PTHR30329">
    <property type="entry name" value="STATOR ELEMENT OF FLAGELLAR MOTOR COMPLEX"/>
    <property type="match status" value="1"/>
</dbReference>
<dbReference type="PROSITE" id="PS51123">
    <property type="entry name" value="OMPA_2"/>
    <property type="match status" value="1"/>
</dbReference>
<dbReference type="Pfam" id="PF00691">
    <property type="entry name" value="OmpA"/>
    <property type="match status" value="1"/>
</dbReference>
<keyword evidence="3" id="KW-0998">Cell outer membrane</keyword>
<feature type="domain" description="OmpA-like" evidence="6">
    <location>
        <begin position="1"/>
        <end position="99"/>
    </location>
</feature>
<protein>
    <submittedName>
        <fullName evidence="7">Outer membrane porin F</fullName>
    </submittedName>
</protein>
<evidence type="ECO:0000256" key="3">
    <source>
        <dbReference type="ARBA" id="ARBA00023237"/>
    </source>
</evidence>
<sequence>MRSDSAKIIEAVAASLRKEPPDVALVIAGHTDSVGTEGYNRALGLARARTVAQALVTEDLPQIRIFSVSFGEAVPIAPNASAAGRAQNRRVEFLFAAHSNAIAFWLSKQNASVCGNAKTNCRFEVTMETPQRTAVRLPEKERATARLPAPRKHSVTPEEQKEQAANVALPEEKATAQLAPKRYVIDLAEKRFEVPAPRY</sequence>
<name>A0A1E2RUZ9_9HYPH</name>
<dbReference type="PRINTS" id="PR01021">
    <property type="entry name" value="OMPADOMAIN"/>
</dbReference>
<reference evidence="7 8" key="1">
    <citation type="submission" date="2016-07" db="EMBL/GenBank/DDBJ databases">
        <title>Draft genome sequence of Methyloligella halotolerans C2T (VKM B-2706T=CCUG 61687T=DSM 25045T), a halotolerant polyhydroxybutyrate accumulating methylotroph.</title>
        <authorList>
            <person name="Vasilenko O.V."/>
            <person name="Doronina N.V."/>
            <person name="Poroshina M.N."/>
            <person name="Tarlachkov S.V."/>
            <person name="Trotsenko Y.A."/>
        </authorList>
    </citation>
    <scope>NUCLEOTIDE SEQUENCE [LARGE SCALE GENOMIC DNA]</scope>
    <source>
        <strain evidence="7 8">VKM B-2706</strain>
    </source>
</reference>
<dbReference type="STRING" id="1177755.A7A08_03126"/>
<dbReference type="InterPro" id="IPR036737">
    <property type="entry name" value="OmpA-like_sf"/>
</dbReference>
<dbReference type="InterPro" id="IPR006665">
    <property type="entry name" value="OmpA-like"/>
</dbReference>
<dbReference type="InterPro" id="IPR006664">
    <property type="entry name" value="OMP_bac"/>
</dbReference>
<organism evidence="7 8">
    <name type="scientific">Methyloligella halotolerans</name>
    <dbReference type="NCBI Taxonomy" id="1177755"/>
    <lineage>
        <taxon>Bacteria</taxon>
        <taxon>Pseudomonadati</taxon>
        <taxon>Pseudomonadota</taxon>
        <taxon>Alphaproteobacteria</taxon>
        <taxon>Hyphomicrobiales</taxon>
        <taxon>Hyphomicrobiaceae</taxon>
        <taxon>Methyloligella</taxon>
    </lineage>
</organism>
<evidence type="ECO:0000256" key="5">
    <source>
        <dbReference type="SAM" id="MobiDB-lite"/>
    </source>
</evidence>
<dbReference type="EMBL" id="MASI01000012">
    <property type="protein sequence ID" value="ODA65982.1"/>
    <property type="molecule type" value="Genomic_DNA"/>
</dbReference>
<comment type="subcellular location">
    <subcellularLocation>
        <location evidence="1">Cell outer membrane</location>
    </subcellularLocation>
</comment>
<keyword evidence="2 4" id="KW-0472">Membrane</keyword>
<evidence type="ECO:0000259" key="6">
    <source>
        <dbReference type="PROSITE" id="PS51123"/>
    </source>
</evidence>
<dbReference type="Gene3D" id="3.30.1330.60">
    <property type="entry name" value="OmpA-like domain"/>
    <property type="match status" value="1"/>
</dbReference>
<dbReference type="CDD" id="cd07185">
    <property type="entry name" value="OmpA_C-like"/>
    <property type="match status" value="1"/>
</dbReference>
<evidence type="ECO:0000256" key="2">
    <source>
        <dbReference type="ARBA" id="ARBA00023136"/>
    </source>
</evidence>
<accession>A0A1E2RUZ9</accession>
<dbReference type="SUPFAM" id="SSF103088">
    <property type="entry name" value="OmpA-like"/>
    <property type="match status" value="1"/>
</dbReference>
<dbReference type="OrthoDB" id="9814546at2"/>
<dbReference type="AlphaFoldDB" id="A0A1E2RUZ9"/>